<dbReference type="PANTHER" id="PTHR43685:SF11">
    <property type="entry name" value="GLYCOSYLTRANSFERASE TAGX-RELATED"/>
    <property type="match status" value="1"/>
</dbReference>
<dbReference type="CDD" id="cd03801">
    <property type="entry name" value="GT4_PimA-like"/>
    <property type="match status" value="1"/>
</dbReference>
<dbReference type="InterPro" id="IPR001296">
    <property type="entry name" value="Glyco_trans_1"/>
</dbReference>
<accession>A0A172Z531</accession>
<dbReference type="InterPro" id="IPR029044">
    <property type="entry name" value="Nucleotide-diphossugar_trans"/>
</dbReference>
<keyword evidence="1" id="KW-0997">Cell inner membrane</keyword>
<dbReference type="Gene3D" id="3.90.550.10">
    <property type="entry name" value="Spore Coat Polysaccharide Biosynthesis Protein SpsA, Chain A"/>
    <property type="match status" value="1"/>
</dbReference>
<dbReference type="SUPFAM" id="SSF53756">
    <property type="entry name" value="UDP-Glycosyltransferase/glycogen phosphorylase"/>
    <property type="match status" value="1"/>
</dbReference>
<dbReference type="EMBL" id="CP015600">
    <property type="protein sequence ID" value="ANF87594.1"/>
    <property type="molecule type" value="Genomic_DNA"/>
</dbReference>
<evidence type="ECO:0000259" key="3">
    <source>
        <dbReference type="Pfam" id="PF00535"/>
    </source>
</evidence>
<evidence type="ECO:0000259" key="2">
    <source>
        <dbReference type="Pfam" id="PF00534"/>
    </source>
</evidence>
<dbReference type="PANTHER" id="PTHR43685">
    <property type="entry name" value="GLYCOSYLTRANSFERASE"/>
    <property type="match status" value="1"/>
</dbReference>
<keyword evidence="1" id="KW-1003">Cell membrane</keyword>
<evidence type="ECO:0000313" key="5">
    <source>
        <dbReference type="Proteomes" id="UP000077829"/>
    </source>
</evidence>
<name>A0A172Z531_9PSED</name>
<dbReference type="Gene3D" id="3.40.50.2000">
    <property type="entry name" value="Glycogen Phosphorylase B"/>
    <property type="match status" value="1"/>
</dbReference>
<dbReference type="STRING" id="219572.A7J50_4236"/>
<reference evidence="4 5" key="1">
    <citation type="submission" date="2016-05" db="EMBL/GenBank/DDBJ databases">
        <title>Complete genome sequence of Pseudomonas antarctica PAMC 27494.</title>
        <authorList>
            <person name="Lee J."/>
        </authorList>
    </citation>
    <scope>NUCLEOTIDE SEQUENCE [LARGE SCALE GENOMIC DNA]</scope>
    <source>
        <strain evidence="4 5">PAMC 27494</strain>
    </source>
</reference>
<dbReference type="SUPFAM" id="SSF53448">
    <property type="entry name" value="Nucleotide-diphospho-sugar transferases"/>
    <property type="match status" value="1"/>
</dbReference>
<proteinExistence type="predicted"/>
<dbReference type="InterPro" id="IPR001173">
    <property type="entry name" value="Glyco_trans_2-like"/>
</dbReference>
<dbReference type="PATRIC" id="fig|219572.3.peg.4355"/>
<dbReference type="RefSeq" id="WP_082895933.1">
    <property type="nucleotide sequence ID" value="NZ_CP015600.1"/>
</dbReference>
<dbReference type="InterPro" id="IPR050834">
    <property type="entry name" value="Glycosyltransf_2"/>
</dbReference>
<dbReference type="Pfam" id="PF00534">
    <property type="entry name" value="Glycos_transf_1"/>
    <property type="match status" value="1"/>
</dbReference>
<evidence type="ECO:0000256" key="1">
    <source>
        <dbReference type="ARBA" id="ARBA00022519"/>
    </source>
</evidence>
<organism evidence="4 5">
    <name type="scientific">Pseudomonas antarctica</name>
    <dbReference type="NCBI Taxonomy" id="219572"/>
    <lineage>
        <taxon>Bacteria</taxon>
        <taxon>Pseudomonadati</taxon>
        <taxon>Pseudomonadota</taxon>
        <taxon>Gammaproteobacteria</taxon>
        <taxon>Pseudomonadales</taxon>
        <taxon>Pseudomonadaceae</taxon>
        <taxon>Pseudomonas</taxon>
    </lineage>
</organism>
<dbReference type="Pfam" id="PF00535">
    <property type="entry name" value="Glycos_transf_2"/>
    <property type="match status" value="1"/>
</dbReference>
<dbReference type="Proteomes" id="UP000077829">
    <property type="component" value="Chromosome"/>
</dbReference>
<protein>
    <submittedName>
        <fullName evidence="4">Uncharacterized protein</fullName>
    </submittedName>
</protein>
<sequence length="884" mass="99412">MAVNTSEYAGGDTNVSGTGFFKRDHFSDEDKLGLLNFLMQEFGLQQPLVLKGADVALSARFIAKQYSLRGKKIDLLLLDSIPAQQSDAAVAKLFNLLSGRGLVCIESKDVAPAVLKSLHHAFEPVLIVPGFSIFAKPGGECSIRSARYRVDLYLRKLHFQKSCLISKGPEHLPLVTVVVLTYKHEAYIAECINSVLRQQGAFRMRIIVIDDVSPDNTAQVVRSTIENQQNERISIEFHANTKNVGVVGNLATSVELAKGCDYLTFCEGDDFWTSDTRIQQHIDLLATHPESVMSFNSIELCVSDGSSREIFSVHKNLERDTITGLEMAEHNLIGNFTACFYRGPLLDVIPAEIFDIYTVDWFFNIYCAQFGSIAHLKQPLSVYRQHVGGEWSARKELDKATTLIDLIDQYNEFIDFNYDEGFQKYNFELYSWVDGKYADSFEKLDLIIVDDVFPSRRSGFRHVEFTAYLKAFKRSLVLTTGATLHVLETASINSVIREYQHTYPELGNRVMLKNEAFPLAIGKLLYVTFISNAYALLPSAEALNIPFVFTLYPGGGFALNSIECDKKLKRIFDSPCFQKVIVTQQVIYNYITEKHLCPADKIEMIFGVVMPEMANERPPLKKNRWGFGKDRLDVCFMAHKYTTYGEDKGYDVFINAASILRQRYDNIFFHVVGPYNKSVIDVGTFSDRITFHGSLNPEEFDDFFQDMDIIMSPNISGKIFPGSFDGFPTASCTEAALRGTAIFAYDEFNSAQGRFTDGEDIVLLKYDLWDIVRLVEKYRADPAALKAVGEAGIGRVRALYSHEAQLAPRIELLRQVISNPVITSASVDPLPLVMQNVEPASESVKEVASQSVAPGPRGRLSTLRKCCPEPIKKVYRLWKARHVS</sequence>
<keyword evidence="1" id="KW-0472">Membrane</keyword>
<dbReference type="GO" id="GO:0016757">
    <property type="term" value="F:glycosyltransferase activity"/>
    <property type="evidence" value="ECO:0007669"/>
    <property type="project" value="InterPro"/>
</dbReference>
<gene>
    <name evidence="4" type="ORF">A7J50_4236</name>
</gene>
<feature type="domain" description="Glycosyltransferase 2-like" evidence="3">
    <location>
        <begin position="176"/>
        <end position="296"/>
    </location>
</feature>
<feature type="domain" description="Glycosyl transferase family 1" evidence="2">
    <location>
        <begin position="645"/>
        <end position="792"/>
    </location>
</feature>
<evidence type="ECO:0000313" key="4">
    <source>
        <dbReference type="EMBL" id="ANF87594.1"/>
    </source>
</evidence>
<dbReference type="KEGG" id="panr:A7J50_4236"/>
<dbReference type="AlphaFoldDB" id="A0A172Z531"/>